<name>A0ABY4B5F1_9BACT</name>
<keyword evidence="2" id="KW-1185">Reference proteome</keyword>
<protein>
    <submittedName>
        <fullName evidence="1">Uncharacterized protein</fullName>
    </submittedName>
</protein>
<evidence type="ECO:0000313" key="1">
    <source>
        <dbReference type="EMBL" id="UOE34362.1"/>
    </source>
</evidence>
<dbReference type="EMBL" id="CP094534">
    <property type="protein sequence ID" value="UOE34362.1"/>
    <property type="molecule type" value="Genomic_DNA"/>
</dbReference>
<dbReference type="RefSeq" id="WP_243515352.1">
    <property type="nucleotide sequence ID" value="NZ_CP094534.1"/>
</dbReference>
<proteinExistence type="predicted"/>
<sequence>MSVISSQPEFNAPNMEWKFYLIGNKFDTSGFIESQIETNRTHGETSLVMSKDSGRIKFYIKTWKEVFNEFELKHDFLNKKLMLERDKLIASGNSADEIVKRVIQNSAISPPEINMK</sequence>
<accession>A0ABY4B5F1</accession>
<reference evidence="1 2" key="1">
    <citation type="submission" date="2022-03" db="EMBL/GenBank/DDBJ databases">
        <title>Hymenobactersp. isolated from the air.</title>
        <authorList>
            <person name="Won M."/>
            <person name="Kwon S.-W."/>
        </authorList>
    </citation>
    <scope>NUCLEOTIDE SEQUENCE [LARGE SCALE GENOMIC DNA]</scope>
    <source>
        <strain evidence="1 2">KACC 22596</strain>
    </source>
</reference>
<dbReference type="Proteomes" id="UP000831390">
    <property type="component" value="Chromosome"/>
</dbReference>
<gene>
    <name evidence="1" type="ORF">MTP16_01600</name>
</gene>
<organism evidence="1 2">
    <name type="scientific">Hymenobacter monticola</name>
    <dbReference type="NCBI Taxonomy" id="1705399"/>
    <lineage>
        <taxon>Bacteria</taxon>
        <taxon>Pseudomonadati</taxon>
        <taxon>Bacteroidota</taxon>
        <taxon>Cytophagia</taxon>
        <taxon>Cytophagales</taxon>
        <taxon>Hymenobacteraceae</taxon>
        <taxon>Hymenobacter</taxon>
    </lineage>
</organism>
<evidence type="ECO:0000313" key="2">
    <source>
        <dbReference type="Proteomes" id="UP000831390"/>
    </source>
</evidence>